<dbReference type="PANTHER" id="PTHR23349">
    <property type="entry name" value="BASIC HELIX-LOOP-HELIX TRANSCRIPTION FACTOR, TWIST"/>
    <property type="match status" value="1"/>
</dbReference>
<keyword evidence="3" id="KW-1185">Reference proteome</keyword>
<dbReference type="GO" id="GO:0046983">
    <property type="term" value="F:protein dimerization activity"/>
    <property type="evidence" value="ECO:0007669"/>
    <property type="project" value="InterPro"/>
</dbReference>
<dbReference type="InterPro" id="IPR036638">
    <property type="entry name" value="HLH_DNA-bd_sf"/>
</dbReference>
<dbReference type="OrthoDB" id="5976910at2759"/>
<comment type="caution">
    <text evidence="2">The sequence shown here is derived from an EMBL/GenBank/DDBJ whole genome shotgun (WGS) entry which is preliminary data.</text>
</comment>
<organism evidence="2 3">
    <name type="scientific">Dimorphilus gyrociliatus</name>
    <dbReference type="NCBI Taxonomy" id="2664684"/>
    <lineage>
        <taxon>Eukaryota</taxon>
        <taxon>Metazoa</taxon>
        <taxon>Spiralia</taxon>
        <taxon>Lophotrochozoa</taxon>
        <taxon>Annelida</taxon>
        <taxon>Polychaeta</taxon>
        <taxon>Polychaeta incertae sedis</taxon>
        <taxon>Dinophilidae</taxon>
        <taxon>Dimorphilus</taxon>
    </lineage>
</organism>
<accession>A0A7I8VZA6</accession>
<dbReference type="EMBL" id="CAJFCJ010000014">
    <property type="protein sequence ID" value="CAD5121252.1"/>
    <property type="molecule type" value="Genomic_DNA"/>
</dbReference>
<sequence>MYPYPYELVSESAGRMRRSYVPHSDRSSTSVIKRNERERKRMESLNGAFKDLQRRIPLLKRAEKRIPKEKILRGAIAYINHLSDILRDGQNITVDENAPGLGEWCSRKRKTSDEESIFDLKNFGASEETIRFIESLAEVSPNQCHFDRFSPS</sequence>
<dbReference type="Gene3D" id="4.10.280.10">
    <property type="entry name" value="Helix-loop-helix DNA-binding domain"/>
    <property type="match status" value="1"/>
</dbReference>
<protein>
    <recommendedName>
        <fullName evidence="1">BHLH domain-containing protein</fullName>
    </recommendedName>
</protein>
<dbReference type="CDD" id="cd11418">
    <property type="entry name" value="bHLH_TS_ASCL"/>
    <property type="match status" value="1"/>
</dbReference>
<dbReference type="PANTHER" id="PTHR23349:SF111">
    <property type="entry name" value="BHLH DOMAIN-CONTAINING PROTEIN"/>
    <property type="match status" value="1"/>
</dbReference>
<feature type="domain" description="BHLH" evidence="1">
    <location>
        <begin position="29"/>
        <end position="82"/>
    </location>
</feature>
<dbReference type="PROSITE" id="PS50888">
    <property type="entry name" value="BHLH"/>
    <property type="match status" value="1"/>
</dbReference>
<dbReference type="Proteomes" id="UP000549394">
    <property type="component" value="Unassembled WGS sequence"/>
</dbReference>
<dbReference type="SMART" id="SM00353">
    <property type="entry name" value="HLH"/>
    <property type="match status" value="1"/>
</dbReference>
<gene>
    <name evidence="2" type="ORF">DGYR_LOCUS9236</name>
</gene>
<evidence type="ECO:0000313" key="2">
    <source>
        <dbReference type="EMBL" id="CAD5121252.1"/>
    </source>
</evidence>
<dbReference type="GO" id="GO:0000977">
    <property type="term" value="F:RNA polymerase II transcription regulatory region sequence-specific DNA binding"/>
    <property type="evidence" value="ECO:0007669"/>
    <property type="project" value="TreeGrafter"/>
</dbReference>
<evidence type="ECO:0000313" key="3">
    <source>
        <dbReference type="Proteomes" id="UP000549394"/>
    </source>
</evidence>
<proteinExistence type="predicted"/>
<dbReference type="GO" id="GO:0000981">
    <property type="term" value="F:DNA-binding transcription factor activity, RNA polymerase II-specific"/>
    <property type="evidence" value="ECO:0007669"/>
    <property type="project" value="TreeGrafter"/>
</dbReference>
<evidence type="ECO:0000259" key="1">
    <source>
        <dbReference type="PROSITE" id="PS50888"/>
    </source>
</evidence>
<dbReference type="AlphaFoldDB" id="A0A7I8VZA6"/>
<dbReference type="Pfam" id="PF00010">
    <property type="entry name" value="HLH"/>
    <property type="match status" value="1"/>
</dbReference>
<dbReference type="SUPFAM" id="SSF47459">
    <property type="entry name" value="HLH, helix-loop-helix DNA-binding domain"/>
    <property type="match status" value="1"/>
</dbReference>
<dbReference type="InterPro" id="IPR011598">
    <property type="entry name" value="bHLH_dom"/>
</dbReference>
<name>A0A7I8VZA6_9ANNE</name>
<dbReference type="GO" id="GO:0032502">
    <property type="term" value="P:developmental process"/>
    <property type="evidence" value="ECO:0007669"/>
    <property type="project" value="TreeGrafter"/>
</dbReference>
<dbReference type="InterPro" id="IPR050283">
    <property type="entry name" value="E-box_TF_Regulators"/>
</dbReference>
<reference evidence="2 3" key="1">
    <citation type="submission" date="2020-08" db="EMBL/GenBank/DDBJ databases">
        <authorList>
            <person name="Hejnol A."/>
        </authorList>
    </citation>
    <scope>NUCLEOTIDE SEQUENCE [LARGE SCALE GENOMIC DNA]</scope>
</reference>